<evidence type="ECO:0000313" key="2">
    <source>
        <dbReference type="EMBL" id="QHB51341.1"/>
    </source>
</evidence>
<protein>
    <recommendedName>
        <fullName evidence="1">Transposase IS200-like domain-containing protein</fullName>
    </recommendedName>
</protein>
<evidence type="ECO:0000259" key="1">
    <source>
        <dbReference type="Pfam" id="PF01797"/>
    </source>
</evidence>
<dbReference type="InterPro" id="IPR036515">
    <property type="entry name" value="Transposase_17_sf"/>
</dbReference>
<dbReference type="SUPFAM" id="SSF143422">
    <property type="entry name" value="Transposase IS200-like"/>
    <property type="match status" value="1"/>
</dbReference>
<dbReference type="GO" id="GO:0004803">
    <property type="term" value="F:transposase activity"/>
    <property type="evidence" value="ECO:0007669"/>
    <property type="project" value="InterPro"/>
</dbReference>
<reference evidence="2 3" key="1">
    <citation type="submission" date="2019-12" db="EMBL/GenBank/DDBJ databases">
        <title>Lactobacillus hilgardii FLUB.</title>
        <authorList>
            <person name="Gustaw K."/>
        </authorList>
    </citation>
    <scope>NUCLEOTIDE SEQUENCE [LARGE SCALE GENOMIC DNA]</scope>
    <source>
        <strain evidence="2 3">FLUB</strain>
    </source>
</reference>
<dbReference type="GO" id="GO:0006313">
    <property type="term" value="P:DNA transposition"/>
    <property type="evidence" value="ECO:0007669"/>
    <property type="project" value="InterPro"/>
</dbReference>
<evidence type="ECO:0000313" key="3">
    <source>
        <dbReference type="Proteomes" id="UP000465035"/>
    </source>
</evidence>
<dbReference type="Proteomes" id="UP000465035">
    <property type="component" value="Chromosome"/>
</dbReference>
<feature type="domain" description="Transposase IS200-like" evidence="1">
    <location>
        <begin position="6"/>
        <end position="49"/>
    </location>
</feature>
<name>A0A6P1E7Y0_LENHI</name>
<gene>
    <name evidence="2" type="ORF">GQR93_03445</name>
</gene>
<sequence length="51" mass="6007">MIVARHTPYHIHMLVRIPPKMCVSRFVRYLKERSAGITHEGHANLKYNYGN</sequence>
<accession>A0A6P1E7Y0</accession>
<dbReference type="InterPro" id="IPR002686">
    <property type="entry name" value="Transposase_17"/>
</dbReference>
<dbReference type="GO" id="GO:0003677">
    <property type="term" value="F:DNA binding"/>
    <property type="evidence" value="ECO:0007669"/>
    <property type="project" value="InterPro"/>
</dbReference>
<dbReference type="AlphaFoldDB" id="A0A6P1E7Y0"/>
<dbReference type="Gene3D" id="3.30.70.1290">
    <property type="entry name" value="Transposase IS200-like"/>
    <property type="match status" value="1"/>
</dbReference>
<dbReference type="EMBL" id="CP047121">
    <property type="protein sequence ID" value="QHB51341.1"/>
    <property type="molecule type" value="Genomic_DNA"/>
</dbReference>
<organism evidence="2 3">
    <name type="scientific">Lentilactobacillus hilgardii</name>
    <name type="common">Lactobacillus hilgardii</name>
    <dbReference type="NCBI Taxonomy" id="1588"/>
    <lineage>
        <taxon>Bacteria</taxon>
        <taxon>Bacillati</taxon>
        <taxon>Bacillota</taxon>
        <taxon>Bacilli</taxon>
        <taxon>Lactobacillales</taxon>
        <taxon>Lactobacillaceae</taxon>
        <taxon>Lentilactobacillus</taxon>
    </lineage>
</organism>
<proteinExistence type="predicted"/>
<dbReference type="Pfam" id="PF01797">
    <property type="entry name" value="Y1_Tnp"/>
    <property type="match status" value="1"/>
</dbReference>